<evidence type="ECO:0000313" key="4">
    <source>
        <dbReference type="Proteomes" id="UP000076727"/>
    </source>
</evidence>
<accession>A0A165M8J3</accession>
<gene>
    <name evidence="3" type="ORF">DAEQUDRAFT_814340</name>
</gene>
<feature type="transmembrane region" description="Helical" evidence="2">
    <location>
        <begin position="455"/>
        <end position="476"/>
    </location>
</feature>
<keyword evidence="2" id="KW-1133">Transmembrane helix</keyword>
<dbReference type="EMBL" id="KV429107">
    <property type="protein sequence ID" value="KZT65356.1"/>
    <property type="molecule type" value="Genomic_DNA"/>
</dbReference>
<protein>
    <submittedName>
        <fullName evidence="3">Uncharacterized protein</fullName>
    </submittedName>
</protein>
<evidence type="ECO:0000256" key="1">
    <source>
        <dbReference type="SAM" id="MobiDB-lite"/>
    </source>
</evidence>
<keyword evidence="2" id="KW-0812">Transmembrane</keyword>
<organism evidence="3 4">
    <name type="scientific">Daedalea quercina L-15889</name>
    <dbReference type="NCBI Taxonomy" id="1314783"/>
    <lineage>
        <taxon>Eukaryota</taxon>
        <taxon>Fungi</taxon>
        <taxon>Dikarya</taxon>
        <taxon>Basidiomycota</taxon>
        <taxon>Agaricomycotina</taxon>
        <taxon>Agaricomycetes</taxon>
        <taxon>Polyporales</taxon>
        <taxon>Fomitopsis</taxon>
    </lineage>
</organism>
<dbReference type="AlphaFoldDB" id="A0A165M8J3"/>
<proteinExistence type="predicted"/>
<evidence type="ECO:0000256" key="2">
    <source>
        <dbReference type="SAM" id="Phobius"/>
    </source>
</evidence>
<keyword evidence="4" id="KW-1185">Reference proteome</keyword>
<feature type="compositionally biased region" description="Basic and acidic residues" evidence="1">
    <location>
        <begin position="294"/>
        <end position="303"/>
    </location>
</feature>
<feature type="region of interest" description="Disordered" evidence="1">
    <location>
        <begin position="272"/>
        <end position="309"/>
    </location>
</feature>
<reference evidence="3 4" key="1">
    <citation type="journal article" date="2016" name="Mol. Biol. Evol.">
        <title>Comparative Genomics of Early-Diverging Mushroom-Forming Fungi Provides Insights into the Origins of Lignocellulose Decay Capabilities.</title>
        <authorList>
            <person name="Nagy L.G."/>
            <person name="Riley R."/>
            <person name="Tritt A."/>
            <person name="Adam C."/>
            <person name="Daum C."/>
            <person name="Floudas D."/>
            <person name="Sun H."/>
            <person name="Yadav J.S."/>
            <person name="Pangilinan J."/>
            <person name="Larsson K.H."/>
            <person name="Matsuura K."/>
            <person name="Barry K."/>
            <person name="Labutti K."/>
            <person name="Kuo R."/>
            <person name="Ohm R.A."/>
            <person name="Bhattacharya S.S."/>
            <person name="Shirouzu T."/>
            <person name="Yoshinaga Y."/>
            <person name="Martin F.M."/>
            <person name="Grigoriev I.V."/>
            <person name="Hibbett D.S."/>
        </authorList>
    </citation>
    <scope>NUCLEOTIDE SEQUENCE [LARGE SCALE GENOMIC DNA]</scope>
    <source>
        <strain evidence="3 4">L-15889</strain>
    </source>
</reference>
<evidence type="ECO:0000313" key="3">
    <source>
        <dbReference type="EMBL" id="KZT65356.1"/>
    </source>
</evidence>
<dbReference type="OrthoDB" id="2804412at2759"/>
<keyword evidence="2" id="KW-0472">Membrane</keyword>
<feature type="region of interest" description="Disordered" evidence="1">
    <location>
        <begin position="418"/>
        <end position="442"/>
    </location>
</feature>
<dbReference type="Proteomes" id="UP000076727">
    <property type="component" value="Unassembled WGS sequence"/>
</dbReference>
<name>A0A165M8J3_9APHY</name>
<sequence length="484" mass="54384">MPSTPWDTYAKELLPRGYGYALWNPEPDSAGEVEIGDVGYTEGGQFHRLFNAMHHAGHHFNIRGVPEGFEQLIIHNGDIHSSNLRFSAPYIFSKEVENVDIGTKVNVGSSMHLRFRFKSKRMQGAVLVLPTKSARKVEITIHTKKVKEYIRQHYVSWMNFAEKLNLNFTADELVFVKGWIKTEQWAVAASTETEEEKKVAVGFGKDRVANAAFSIVMTRSKTAEWEHQGATLPILQSFHKREPSAKQDQCIFIQKVQCSDILSKWAQRNLKKKRIRSQRPQDQPEVSAPVVQQRGDKSSELLRRHARDTGVQLSEESRSIITRLSYQVVGDLTKVLGEKTASLPATFAQETQTLLERSVSQAIQDYCARICEDYKAHGSKTSPEGAHALGTLNTATLITATRSETSPRSELVRVKTRPLVGPRRIGSHNRDQESSPSSPHVGYRGAPAHMGLQTYLVVLSSVLCVIIIEICVRTLLMPKLMNRT</sequence>